<evidence type="ECO:0000256" key="2">
    <source>
        <dbReference type="ARBA" id="ARBA00004413"/>
    </source>
</evidence>
<dbReference type="GO" id="GO:0097320">
    <property type="term" value="P:plasma membrane tubulation"/>
    <property type="evidence" value="ECO:0007669"/>
    <property type="project" value="InterPro"/>
</dbReference>
<dbReference type="Gene3D" id="2.30.30.40">
    <property type="entry name" value="SH3 Domains"/>
    <property type="match status" value="1"/>
</dbReference>
<dbReference type="SUPFAM" id="SSF103657">
    <property type="entry name" value="BAR/IMD domain-like"/>
    <property type="match status" value="1"/>
</dbReference>
<dbReference type="FunFam" id="2.30.30.40:FF:000014">
    <property type="entry name" value="Kinase C and casein kinase substrate in neurons protein"/>
    <property type="match status" value="1"/>
</dbReference>
<dbReference type="STRING" id="7897.ENSLACP00000019394"/>
<dbReference type="GO" id="GO:0005543">
    <property type="term" value="F:phospholipid binding"/>
    <property type="evidence" value="ECO:0007669"/>
    <property type="project" value="TreeGrafter"/>
</dbReference>
<dbReference type="GO" id="GO:0045202">
    <property type="term" value="C:synapse"/>
    <property type="evidence" value="ECO:0007669"/>
    <property type="project" value="UniProtKB-SubCell"/>
</dbReference>
<dbReference type="GO" id="GO:0030659">
    <property type="term" value="C:cytoplasmic vesicle membrane"/>
    <property type="evidence" value="ECO:0007669"/>
    <property type="project" value="UniProtKB-SubCell"/>
</dbReference>
<keyword evidence="10" id="KW-0771">Synaptosome</keyword>
<keyword evidence="8" id="KW-0963">Cytoplasm</keyword>
<dbReference type="GO" id="GO:1900006">
    <property type="term" value="P:positive regulation of dendrite development"/>
    <property type="evidence" value="ECO:0007669"/>
    <property type="project" value="TreeGrafter"/>
</dbReference>
<dbReference type="InterPro" id="IPR001060">
    <property type="entry name" value="FCH_dom"/>
</dbReference>
<dbReference type="SMART" id="SM00326">
    <property type="entry name" value="SH3"/>
    <property type="match status" value="1"/>
</dbReference>
<dbReference type="InterPro" id="IPR037454">
    <property type="entry name" value="PACSIN1_F-BAR"/>
</dbReference>
<dbReference type="eggNOG" id="KOG2856">
    <property type="taxonomic scope" value="Eukaryota"/>
</dbReference>
<evidence type="ECO:0000256" key="3">
    <source>
        <dbReference type="ARBA" id="ARBA00004514"/>
    </source>
</evidence>
<dbReference type="Proteomes" id="UP000008672">
    <property type="component" value="Unassembled WGS sequence"/>
</dbReference>
<evidence type="ECO:0000256" key="20">
    <source>
        <dbReference type="SAM" id="MobiDB-lite"/>
    </source>
</evidence>
<keyword evidence="14" id="KW-0472">Membrane</keyword>
<keyword evidence="9" id="KW-0254">Endocytosis</keyword>
<dbReference type="CDD" id="cd11998">
    <property type="entry name" value="SH3_PACSIN1-2"/>
    <property type="match status" value="1"/>
</dbReference>
<dbReference type="PANTHER" id="PTHR23065:SF16">
    <property type="entry name" value="PROTEIN KINASE C AND CASEIN KINASE SUBSTRATE IN NEURONS PROTEIN 1"/>
    <property type="match status" value="1"/>
</dbReference>
<dbReference type="GO" id="GO:0007015">
    <property type="term" value="P:actin filament organization"/>
    <property type="evidence" value="ECO:0007669"/>
    <property type="project" value="InterPro"/>
</dbReference>
<dbReference type="GO" id="GO:0048812">
    <property type="term" value="P:neuron projection morphogenesis"/>
    <property type="evidence" value="ECO:0007669"/>
    <property type="project" value="TreeGrafter"/>
</dbReference>
<dbReference type="CDD" id="cd07680">
    <property type="entry name" value="F-BAR_PACSIN1"/>
    <property type="match status" value="1"/>
</dbReference>
<evidence type="ECO:0000256" key="7">
    <source>
        <dbReference type="ARBA" id="ARBA00022475"/>
    </source>
</evidence>
<dbReference type="Bgee" id="ENSLACG00000017058">
    <property type="expression patterns" value="Expressed in pharyngeal gill"/>
</dbReference>
<keyword evidence="12 19" id="KW-0175">Coiled coil</keyword>
<reference evidence="24" key="1">
    <citation type="submission" date="2011-08" db="EMBL/GenBank/DDBJ databases">
        <title>The draft genome of Latimeria chalumnae.</title>
        <authorList>
            <person name="Di Palma F."/>
            <person name="Alfoldi J."/>
            <person name="Johnson J."/>
            <person name="Berlin A."/>
            <person name="Gnerre S."/>
            <person name="Jaffe D."/>
            <person name="MacCallum I."/>
            <person name="Young S."/>
            <person name="Walker B.J."/>
            <person name="Lander E."/>
            <person name="Lindblad-Toh K."/>
        </authorList>
    </citation>
    <scope>NUCLEOTIDE SEQUENCE [LARGE SCALE GENOMIC DNA]</scope>
    <source>
        <strain evidence="24">Wild caught</strain>
    </source>
</reference>
<evidence type="ECO:0000313" key="24">
    <source>
        <dbReference type="Proteomes" id="UP000008672"/>
    </source>
</evidence>
<evidence type="ECO:0000256" key="12">
    <source>
        <dbReference type="ARBA" id="ARBA00023054"/>
    </source>
</evidence>
<dbReference type="PROSITE" id="PS50002">
    <property type="entry name" value="SH3"/>
    <property type="match status" value="1"/>
</dbReference>
<feature type="compositionally biased region" description="Low complexity" evidence="20">
    <location>
        <begin position="332"/>
        <end position="344"/>
    </location>
</feature>
<feature type="domain" description="F-BAR" evidence="22">
    <location>
        <begin position="12"/>
        <end position="282"/>
    </location>
</feature>
<proteinExistence type="predicted"/>
<evidence type="ECO:0000256" key="17">
    <source>
        <dbReference type="ARBA" id="ARBA00034102"/>
    </source>
</evidence>
<keyword evidence="13" id="KW-0446">Lipid-binding</keyword>
<keyword evidence="11" id="KW-0770">Synapse</keyword>
<dbReference type="EMBL" id="AFYH01013970">
    <property type="status" value="NOT_ANNOTATED_CDS"/>
    <property type="molecule type" value="Genomic_DNA"/>
</dbReference>
<feature type="region of interest" description="Disordered" evidence="20">
    <location>
        <begin position="173"/>
        <end position="194"/>
    </location>
</feature>
<keyword evidence="6 18" id="KW-0728">SH3 domain</keyword>
<dbReference type="GO" id="GO:0030100">
    <property type="term" value="P:regulation of endocytosis"/>
    <property type="evidence" value="ECO:0007669"/>
    <property type="project" value="TreeGrafter"/>
</dbReference>
<keyword evidence="24" id="KW-1185">Reference proteome</keyword>
<dbReference type="InterPro" id="IPR036028">
    <property type="entry name" value="SH3-like_dom_sf"/>
</dbReference>
<evidence type="ECO:0000256" key="19">
    <source>
        <dbReference type="PROSITE-ProRule" id="PRU01077"/>
    </source>
</evidence>
<dbReference type="SMART" id="SM00055">
    <property type="entry name" value="FCH"/>
    <property type="match status" value="1"/>
</dbReference>
<evidence type="ECO:0000256" key="8">
    <source>
        <dbReference type="ARBA" id="ARBA00022490"/>
    </source>
</evidence>
<dbReference type="AlphaFoldDB" id="H3BBX3"/>
<feature type="compositionally biased region" description="Polar residues" evidence="20">
    <location>
        <begin position="347"/>
        <end position="362"/>
    </location>
</feature>
<evidence type="ECO:0000256" key="6">
    <source>
        <dbReference type="ARBA" id="ARBA00022443"/>
    </source>
</evidence>
<dbReference type="PROSITE" id="PS51741">
    <property type="entry name" value="F_BAR"/>
    <property type="match status" value="1"/>
</dbReference>
<keyword evidence="15" id="KW-0966">Cell projection</keyword>
<comment type="subcellular location">
    <subcellularLocation>
        <location evidence="2">Cell membrane</location>
        <topology evidence="2">Peripheral membrane protein</topology>
        <orientation evidence="2">Cytoplasmic side</orientation>
    </subcellularLocation>
    <subcellularLocation>
        <location evidence="4">Cell projection</location>
        <location evidence="4">Ruffle membrane</location>
    </subcellularLocation>
    <subcellularLocation>
        <location evidence="3">Cytoplasm</location>
        <location evidence="3">Cytosol</location>
    </subcellularLocation>
    <subcellularLocation>
        <location evidence="1">Cytoplasmic vesicle membrane</location>
        <topology evidence="1">Peripheral membrane protein</topology>
    </subcellularLocation>
    <subcellularLocation>
        <location evidence="17">Synapse</location>
        <location evidence="17">Synaptosome</location>
    </subcellularLocation>
</comment>
<dbReference type="GO" id="GO:0006897">
    <property type="term" value="P:endocytosis"/>
    <property type="evidence" value="ECO:0007669"/>
    <property type="project" value="UniProtKB-KW"/>
</dbReference>
<dbReference type="Pfam" id="PF00018">
    <property type="entry name" value="SH3_1"/>
    <property type="match status" value="1"/>
</dbReference>
<reference evidence="23" key="3">
    <citation type="submission" date="2025-09" db="UniProtKB">
        <authorList>
            <consortium name="Ensembl"/>
        </authorList>
    </citation>
    <scope>IDENTIFICATION</scope>
</reference>
<reference evidence="23" key="2">
    <citation type="submission" date="2025-08" db="UniProtKB">
        <authorList>
            <consortium name="Ensembl"/>
        </authorList>
    </citation>
    <scope>IDENTIFICATION</scope>
</reference>
<feature type="region of interest" description="Disordered" evidence="20">
    <location>
        <begin position="405"/>
        <end position="432"/>
    </location>
</feature>
<dbReference type="PANTHER" id="PTHR23065">
    <property type="entry name" value="PROLINE-SERINE-THREONINE PHOSPHATASE INTERACTING PROTEIN 1"/>
    <property type="match status" value="1"/>
</dbReference>
<dbReference type="GO" id="GO:0032587">
    <property type="term" value="C:ruffle membrane"/>
    <property type="evidence" value="ECO:0007669"/>
    <property type="project" value="UniProtKB-SubCell"/>
</dbReference>
<sequence>MSGAYDESANMEETTDSFWEIGNYKRTVKRIDDGHRLCNDLMNCVHERAKIEKSYAQQLTDWSKRWKQLIEKGPQYGTLEKAWMGIMTEADKVSELHQEVKNGLMSEDFEKVKNWQKDAYHKQIMGGFKETKEAEDGFRKAQKPWAKKLKELEVAKKAYHLACKEEKLAVTREANSKAEQSVTPDQQKKLQDKVDKCRQDMQKTKEKYEKAVDELNKCTPQYMESMEQVFDQCQQFEEKRLSFLKETLLDIKRHLNLGENTSYANVYRELEQTIRAADAHEDLRWFRSTNGPGMLMNWPQFEEWNPDATHTINRREKVKKANDGAAVSNVTAGGDQAAQAGDRGSYPTDSKMSIFSTNTGNYNPFEEEEEEEEEEAEEADSQDFKCISSYDRNQAYSAEWSDEEINNPFTGNEANGGANPFEEEATTPAATQGVRVRALYDYDGQEQDELSFKAGDELTKLEDEDEQGWCKGRLDNGQLGLYPANYVEAI</sequence>
<dbReference type="GO" id="GO:0043005">
    <property type="term" value="C:neuron projection"/>
    <property type="evidence" value="ECO:0007669"/>
    <property type="project" value="UniProtKB-KW"/>
</dbReference>
<dbReference type="HOGENOM" id="CLU_030752_0_0_1"/>
<keyword evidence="7" id="KW-1003">Cell membrane</keyword>
<evidence type="ECO:0000256" key="11">
    <source>
        <dbReference type="ARBA" id="ARBA00023018"/>
    </source>
</evidence>
<evidence type="ECO:0000256" key="4">
    <source>
        <dbReference type="ARBA" id="ARBA00004632"/>
    </source>
</evidence>
<keyword evidence="16" id="KW-0968">Cytoplasmic vesicle</keyword>
<dbReference type="PRINTS" id="PR00452">
    <property type="entry name" value="SH3DOMAIN"/>
</dbReference>
<evidence type="ECO:0000256" key="18">
    <source>
        <dbReference type="PROSITE-ProRule" id="PRU00192"/>
    </source>
</evidence>
<dbReference type="GO" id="GO:0005768">
    <property type="term" value="C:endosome"/>
    <property type="evidence" value="ECO:0007669"/>
    <property type="project" value="TreeGrafter"/>
</dbReference>
<dbReference type="FunFam" id="1.20.1270.60:FF:000205">
    <property type="entry name" value="Protein kinase C and casein kinase substrate in neurons protein 1"/>
    <property type="match status" value="1"/>
</dbReference>
<gene>
    <name evidence="23" type="primary">PACSIN1</name>
</gene>
<evidence type="ECO:0000256" key="5">
    <source>
        <dbReference type="ARBA" id="ARBA00013843"/>
    </source>
</evidence>
<evidence type="ECO:0000313" key="23">
    <source>
        <dbReference type="Ensembl" id="ENSLACP00000019394.1"/>
    </source>
</evidence>
<feature type="domain" description="SH3" evidence="21">
    <location>
        <begin position="431"/>
        <end position="490"/>
    </location>
</feature>
<dbReference type="SUPFAM" id="SSF50044">
    <property type="entry name" value="SH3-domain"/>
    <property type="match status" value="1"/>
</dbReference>
<evidence type="ECO:0000256" key="1">
    <source>
        <dbReference type="ARBA" id="ARBA00004284"/>
    </source>
</evidence>
<name>H3BBX3_LATCH</name>
<organism evidence="23 24">
    <name type="scientific">Latimeria chalumnae</name>
    <name type="common">Coelacanth</name>
    <dbReference type="NCBI Taxonomy" id="7897"/>
    <lineage>
        <taxon>Eukaryota</taxon>
        <taxon>Metazoa</taxon>
        <taxon>Chordata</taxon>
        <taxon>Craniata</taxon>
        <taxon>Vertebrata</taxon>
        <taxon>Euteleostomi</taxon>
        <taxon>Coelacanthiformes</taxon>
        <taxon>Coelacanthidae</taxon>
        <taxon>Latimeria</taxon>
    </lineage>
</organism>
<feature type="region of interest" description="Disordered" evidence="20">
    <location>
        <begin position="330"/>
        <end position="382"/>
    </location>
</feature>
<evidence type="ECO:0000256" key="10">
    <source>
        <dbReference type="ARBA" id="ARBA00022599"/>
    </source>
</evidence>
<dbReference type="Ensembl" id="ENSLACT00000019529.1">
    <property type="protein sequence ID" value="ENSLACP00000019394.1"/>
    <property type="gene ID" value="ENSLACG00000017058.1"/>
</dbReference>
<dbReference type="GeneTree" id="ENSGT00950000182973"/>
<evidence type="ECO:0000256" key="9">
    <source>
        <dbReference type="ARBA" id="ARBA00022583"/>
    </source>
</evidence>
<dbReference type="Gene3D" id="1.20.1270.60">
    <property type="entry name" value="Arfaptin homology (AH) domain/BAR domain"/>
    <property type="match status" value="1"/>
</dbReference>
<dbReference type="InParanoid" id="H3BBX3"/>
<dbReference type="InterPro" id="IPR031160">
    <property type="entry name" value="F_BAR_dom"/>
</dbReference>
<evidence type="ECO:0000259" key="21">
    <source>
        <dbReference type="PROSITE" id="PS50002"/>
    </source>
</evidence>
<dbReference type="FunCoup" id="H3BBX3">
    <property type="interactions" value="739"/>
</dbReference>
<evidence type="ECO:0000256" key="16">
    <source>
        <dbReference type="ARBA" id="ARBA00023329"/>
    </source>
</evidence>
<dbReference type="InterPro" id="IPR027267">
    <property type="entry name" value="AH/BAR_dom_sf"/>
</dbReference>
<dbReference type="OMA" id="ACQMKEL"/>
<dbReference type="GO" id="GO:0005829">
    <property type="term" value="C:cytosol"/>
    <property type="evidence" value="ECO:0007669"/>
    <property type="project" value="UniProtKB-SubCell"/>
</dbReference>
<evidence type="ECO:0000259" key="22">
    <source>
        <dbReference type="PROSITE" id="PS51741"/>
    </source>
</evidence>
<evidence type="ECO:0000256" key="14">
    <source>
        <dbReference type="ARBA" id="ARBA00023136"/>
    </source>
</evidence>
<protein>
    <recommendedName>
        <fullName evidence="5">Protein kinase C and casein kinase substrate in neurons protein 1</fullName>
    </recommendedName>
</protein>
<dbReference type="Pfam" id="PF00611">
    <property type="entry name" value="FCH"/>
    <property type="match status" value="1"/>
</dbReference>
<evidence type="ECO:0000256" key="15">
    <source>
        <dbReference type="ARBA" id="ARBA00023273"/>
    </source>
</evidence>
<dbReference type="InterPro" id="IPR001452">
    <property type="entry name" value="SH3_domain"/>
</dbReference>
<feature type="compositionally biased region" description="Acidic residues" evidence="20">
    <location>
        <begin position="365"/>
        <end position="381"/>
    </location>
</feature>
<dbReference type="InterPro" id="IPR035743">
    <property type="entry name" value="PACSIN1/PACSIN2_SH3"/>
</dbReference>
<evidence type="ECO:0000256" key="13">
    <source>
        <dbReference type="ARBA" id="ARBA00023121"/>
    </source>
</evidence>
<accession>H3BBX3</accession>